<gene>
    <name evidence="2" type="ORF">IAB08_01710</name>
</gene>
<keyword evidence="1" id="KW-0472">Membrane</keyword>
<proteinExistence type="predicted"/>
<keyword evidence="1" id="KW-0812">Transmembrane</keyword>
<feature type="transmembrane region" description="Helical" evidence="1">
    <location>
        <begin position="69"/>
        <end position="90"/>
    </location>
</feature>
<dbReference type="EMBL" id="JADIMZ010000025">
    <property type="protein sequence ID" value="MBO8431995.1"/>
    <property type="molecule type" value="Genomic_DNA"/>
</dbReference>
<reference evidence="2" key="1">
    <citation type="submission" date="2020-10" db="EMBL/GenBank/DDBJ databases">
        <authorList>
            <person name="Gilroy R."/>
        </authorList>
    </citation>
    <scope>NUCLEOTIDE SEQUENCE</scope>
    <source>
        <strain evidence="2">2889</strain>
    </source>
</reference>
<name>A0A9D9DTU5_9BACT</name>
<reference evidence="2" key="2">
    <citation type="journal article" date="2021" name="PeerJ">
        <title>Extensive microbial diversity within the chicken gut microbiome revealed by metagenomics and culture.</title>
        <authorList>
            <person name="Gilroy R."/>
            <person name="Ravi A."/>
            <person name="Getino M."/>
            <person name="Pursley I."/>
            <person name="Horton D.L."/>
            <person name="Alikhan N.F."/>
            <person name="Baker D."/>
            <person name="Gharbi K."/>
            <person name="Hall N."/>
            <person name="Watson M."/>
            <person name="Adriaenssens E.M."/>
            <person name="Foster-Nyarko E."/>
            <person name="Jarju S."/>
            <person name="Secka A."/>
            <person name="Antonio M."/>
            <person name="Oren A."/>
            <person name="Chaudhuri R.R."/>
            <person name="La Ragione R."/>
            <person name="Hildebrand F."/>
            <person name="Pallen M.J."/>
        </authorList>
    </citation>
    <scope>NUCLEOTIDE SEQUENCE</scope>
    <source>
        <strain evidence="2">2889</strain>
    </source>
</reference>
<feature type="transmembrane region" description="Helical" evidence="1">
    <location>
        <begin position="20"/>
        <end position="37"/>
    </location>
</feature>
<comment type="caution">
    <text evidence="2">The sequence shown here is derived from an EMBL/GenBank/DDBJ whole genome shotgun (WGS) entry which is preliminary data.</text>
</comment>
<organism evidence="2 3">
    <name type="scientific">Candidatus Pullibacteroides excrementavium</name>
    <dbReference type="NCBI Taxonomy" id="2840905"/>
    <lineage>
        <taxon>Bacteria</taxon>
        <taxon>Pseudomonadati</taxon>
        <taxon>Bacteroidota</taxon>
        <taxon>Bacteroidia</taxon>
        <taxon>Bacteroidales</taxon>
        <taxon>Candidatus Pullibacteroides</taxon>
    </lineage>
</organism>
<accession>A0A9D9DTU5</accession>
<feature type="transmembrane region" description="Helical" evidence="1">
    <location>
        <begin position="124"/>
        <end position="142"/>
    </location>
</feature>
<feature type="transmembrane region" description="Helical" evidence="1">
    <location>
        <begin position="213"/>
        <end position="233"/>
    </location>
</feature>
<evidence type="ECO:0000256" key="1">
    <source>
        <dbReference type="SAM" id="Phobius"/>
    </source>
</evidence>
<feature type="transmembrane region" description="Helical" evidence="1">
    <location>
        <begin position="183"/>
        <end position="201"/>
    </location>
</feature>
<feature type="transmembrane region" description="Helical" evidence="1">
    <location>
        <begin position="154"/>
        <end position="177"/>
    </location>
</feature>
<evidence type="ECO:0000313" key="2">
    <source>
        <dbReference type="EMBL" id="MBO8431995.1"/>
    </source>
</evidence>
<feature type="transmembrane region" description="Helical" evidence="1">
    <location>
        <begin position="102"/>
        <end position="118"/>
    </location>
</feature>
<keyword evidence="1" id="KW-1133">Transmembrane helix</keyword>
<protein>
    <submittedName>
        <fullName evidence="2">Uncharacterized protein</fullName>
    </submittedName>
</protein>
<feature type="transmembrane region" description="Helical" evidence="1">
    <location>
        <begin position="275"/>
        <end position="295"/>
    </location>
</feature>
<evidence type="ECO:0000313" key="3">
    <source>
        <dbReference type="Proteomes" id="UP000823612"/>
    </source>
</evidence>
<dbReference type="AlphaFoldDB" id="A0A9D9DTU5"/>
<feature type="transmembrane region" description="Helical" evidence="1">
    <location>
        <begin position="245"/>
        <end position="263"/>
    </location>
</feature>
<sequence>MKEALRNILPLYRISKWKIILLGCVMLSWIAIHLPVFQNTASRLFFSFDINYLRQFDELGCLPAFFNNFFAQFQTSALGIFLTQFALILIYMACAYRIGGRYSLFMLPLWLVLMPSTQPAEQEMAFGLLGSLFFLAILFHWISYRESHKRSQGFYYEVFYLNYWIYYVLMGSALFFFFGSTALLFLGIMVIYRLIILFSSFKARGSDNVENASLAFGIYFITAVGITFVFPRFLTTPECVFQWTWIEWTAASLFIVAILGSLIQNTLKRNLHNPYPLSWLVLAIGIFLCAILVGFHRTPLKTAYVNISNACQKGDYARVVEIGTSFFEKYPKAEPGLTEAKAGMRASISAYTRLGLIMQGQLNQRFLEFRHIEEMQGMFPNLLEHTQSSDYAYARMYYELELYGSAIPVMNYTLDRIGYEQRLFELLIPIETATYQRRLLDKHIPVLKKSLGFRRFAKQWEKINEESITMGIPDGPSPVGSGLKLSRSQTAINQLVSQKVENRLFNKDMLATSWSNDLNTSVARTINLNRPLNLPVLEYYSMLCLLKGKIELAPTLVSAYSKLEATFLPAYMQEAILLNSGILNAEKENFAQQKEVWVRHGFEGFRFDPQIVDRCWETVLYLRGEKPSSDAGKPYKDSYTYYYLTQINHPTQSDEPHTGPYCPNS</sequence>
<dbReference type="Proteomes" id="UP000823612">
    <property type="component" value="Unassembled WGS sequence"/>
</dbReference>